<dbReference type="InterPro" id="IPR001383">
    <property type="entry name" value="Ribosomal_bL28_bact-type"/>
</dbReference>
<dbReference type="AlphaFoldDB" id="A0A1Z1MAS5"/>
<name>A0A1Z1MAS5_9FLOR</name>
<comment type="similarity">
    <text evidence="1 5">Belongs to the bacterial ribosomal protein bL28 family.</text>
</comment>
<comment type="subcellular location">
    <subcellularLocation>
        <location evidence="5">Plastid</location>
        <location evidence="5">Chloroplast</location>
    </subcellularLocation>
</comment>
<keyword evidence="3 5" id="KW-0687">Ribonucleoprotein</keyword>
<dbReference type="GO" id="GO:0006412">
    <property type="term" value="P:translation"/>
    <property type="evidence" value="ECO:0007669"/>
    <property type="project" value="UniProtKB-UniRule"/>
</dbReference>
<dbReference type="GO" id="GO:0009507">
    <property type="term" value="C:chloroplast"/>
    <property type="evidence" value="ECO:0007669"/>
    <property type="project" value="UniProtKB-SubCell"/>
</dbReference>
<proteinExistence type="inferred from homology"/>
<keyword evidence="2 5" id="KW-0689">Ribosomal protein</keyword>
<dbReference type="GO" id="GO:0003735">
    <property type="term" value="F:structural constituent of ribosome"/>
    <property type="evidence" value="ECO:0007669"/>
    <property type="project" value="InterPro"/>
</dbReference>
<dbReference type="GO" id="GO:1990904">
    <property type="term" value="C:ribonucleoprotein complex"/>
    <property type="evidence" value="ECO:0007669"/>
    <property type="project" value="UniProtKB-KW"/>
</dbReference>
<evidence type="ECO:0000256" key="3">
    <source>
        <dbReference type="ARBA" id="ARBA00023274"/>
    </source>
</evidence>
<dbReference type="SUPFAM" id="SSF143800">
    <property type="entry name" value="L28p-like"/>
    <property type="match status" value="1"/>
</dbReference>
<evidence type="ECO:0000313" key="6">
    <source>
        <dbReference type="EMBL" id="ARW63086.1"/>
    </source>
</evidence>
<gene>
    <name evidence="5 6" type="primary">rpl28</name>
</gene>
<dbReference type="EMBL" id="MF101426">
    <property type="protein sequence ID" value="ARW63086.1"/>
    <property type="molecule type" value="Genomic_DNA"/>
</dbReference>
<dbReference type="Pfam" id="PF00830">
    <property type="entry name" value="Ribosomal_L28"/>
    <property type="match status" value="1"/>
</dbReference>
<dbReference type="NCBIfam" id="TIGR00009">
    <property type="entry name" value="L28"/>
    <property type="match status" value="1"/>
</dbReference>
<dbReference type="Gene3D" id="2.30.170.40">
    <property type="entry name" value="Ribosomal protein L28/L24"/>
    <property type="match status" value="1"/>
</dbReference>
<dbReference type="InterPro" id="IPR037147">
    <property type="entry name" value="Ribosomal_bL28_sf"/>
</dbReference>
<evidence type="ECO:0000256" key="4">
    <source>
        <dbReference type="ARBA" id="ARBA00035265"/>
    </source>
</evidence>
<evidence type="ECO:0000256" key="5">
    <source>
        <dbReference type="HAMAP-Rule" id="MF_00373"/>
    </source>
</evidence>
<organism evidence="6">
    <name type="scientific">Vertebrata thuyoides</name>
    <dbReference type="NCBI Taxonomy" id="2006970"/>
    <lineage>
        <taxon>Eukaryota</taxon>
        <taxon>Rhodophyta</taxon>
        <taxon>Florideophyceae</taxon>
        <taxon>Rhodymeniophycidae</taxon>
        <taxon>Ceramiales</taxon>
        <taxon>Rhodomelaceae</taxon>
        <taxon>Polysiphonioideae</taxon>
        <taxon>Vertebrata</taxon>
    </lineage>
</organism>
<dbReference type="GO" id="GO:0005840">
    <property type="term" value="C:ribosome"/>
    <property type="evidence" value="ECO:0007669"/>
    <property type="project" value="UniProtKB-KW"/>
</dbReference>
<evidence type="ECO:0000256" key="1">
    <source>
        <dbReference type="ARBA" id="ARBA00008760"/>
    </source>
</evidence>
<geneLocation type="chloroplast" evidence="6"/>
<protein>
    <recommendedName>
        <fullName evidence="4 5">Large ribosomal subunit protein bL28c</fullName>
    </recommendedName>
</protein>
<dbReference type="InterPro" id="IPR034704">
    <property type="entry name" value="Ribosomal_bL28/bL31-like_sf"/>
</dbReference>
<dbReference type="GeneID" id="33356401"/>
<sequence>MAKICQISGKKSNNAYTVSHSHVKTKKIQNVNLQKKKIWSLKNKCWIKVKISTKALKSIYKNSL</sequence>
<keyword evidence="6" id="KW-0150">Chloroplast</keyword>
<keyword evidence="6" id="KW-0934">Plastid</keyword>
<dbReference type="PANTHER" id="PTHR13528">
    <property type="entry name" value="39S RIBOSOMAL PROTEIN L28, MITOCHONDRIAL"/>
    <property type="match status" value="1"/>
</dbReference>
<reference evidence="6" key="1">
    <citation type="journal article" date="2017" name="J. Phycol.">
        <title>Analysis of chloroplast genomes and a supermatrix inform reclassification of the Rhodomelaceae (Rhodophyta).</title>
        <authorList>
            <person name="Diaz-Tapia P."/>
            <person name="Maggs C.A."/>
            <person name="West J.A."/>
            <person name="Verbruggen H."/>
        </authorList>
    </citation>
    <scope>NUCLEOTIDE SEQUENCE</scope>
    <source>
        <strain evidence="6">PD546</strain>
    </source>
</reference>
<accession>A0A1Z1MAS5</accession>
<dbReference type="RefSeq" id="YP_009394524.1">
    <property type="nucleotide sequence ID" value="NC_035273.1"/>
</dbReference>
<dbReference type="InterPro" id="IPR026569">
    <property type="entry name" value="Ribosomal_bL28"/>
</dbReference>
<evidence type="ECO:0000256" key="2">
    <source>
        <dbReference type="ARBA" id="ARBA00022980"/>
    </source>
</evidence>
<dbReference type="PANTHER" id="PTHR13528:SF2">
    <property type="entry name" value="LARGE RIBOSOMAL SUBUNIT PROTEIN BL28M"/>
    <property type="match status" value="1"/>
</dbReference>
<dbReference type="HAMAP" id="MF_00373">
    <property type="entry name" value="Ribosomal_bL28"/>
    <property type="match status" value="1"/>
</dbReference>